<keyword evidence="3" id="KW-1185">Reference proteome</keyword>
<dbReference type="RefSeq" id="XP_001247531.1">
    <property type="nucleotide sequence ID" value="XM_001247530.2"/>
</dbReference>
<name>A0A0E1RYM6_COCIM</name>
<dbReference type="OrthoDB" id="4196148at2759"/>
<sequence>MDPTSHWNENQGNSAAREIPPAYNVPSAPLAPPPDYDTAIGVNLSTESSEHAITNHEPITLTIEGKFIYSSLSRPEPVYSLSHALDGHELNLTGVLLTRIDRNPARLSRPVVKRDVFALRDAPSLHIGPAKYEIDGLRYISGKKGYMSRKITRNGQGWAAGGRGLPSFILRPTSPPDSDTQLYEWRDKNSDHNIGMETRRLWDKEKKVELSPPKIELRVGSNVDKEYLDFLVAVWCMHNWREAKEITKEPLTWEEFKEQAKTTAAKSKHRRWNANLGAVVF</sequence>
<reference evidence="3" key="2">
    <citation type="journal article" date="2010" name="Genome Res.">
        <title>Population genomic sequencing of Coccidioides fungi reveals recent hybridization and transposon control.</title>
        <authorList>
            <person name="Neafsey D.E."/>
            <person name="Barker B.M."/>
            <person name="Sharpton T.J."/>
            <person name="Stajich J.E."/>
            <person name="Park D.J."/>
            <person name="Whiston E."/>
            <person name="Hung C.-Y."/>
            <person name="McMahan C."/>
            <person name="White J."/>
            <person name="Sykes S."/>
            <person name="Heiman D."/>
            <person name="Young S."/>
            <person name="Zeng Q."/>
            <person name="Abouelleil A."/>
            <person name="Aftuck L."/>
            <person name="Bessette D."/>
            <person name="Brown A."/>
            <person name="FitzGerald M."/>
            <person name="Lui A."/>
            <person name="Macdonald J.P."/>
            <person name="Priest M."/>
            <person name="Orbach M.J."/>
            <person name="Galgiani J.N."/>
            <person name="Kirkland T.N."/>
            <person name="Cole G.T."/>
            <person name="Birren B.W."/>
            <person name="Henn M.R."/>
            <person name="Taylor J.W."/>
            <person name="Rounsley S.D."/>
        </authorList>
    </citation>
    <scope>GENOME REANNOTATION</scope>
    <source>
        <strain evidence="3">RS</strain>
    </source>
</reference>
<dbReference type="Proteomes" id="UP000001261">
    <property type="component" value="Unassembled WGS sequence"/>
</dbReference>
<dbReference type="EMBL" id="GG704911">
    <property type="protein sequence ID" value="EAS35948.1"/>
    <property type="molecule type" value="Genomic_DNA"/>
</dbReference>
<evidence type="ECO:0000313" key="3">
    <source>
        <dbReference type="Proteomes" id="UP000001261"/>
    </source>
</evidence>
<accession>A0A0E1RYM6</accession>
<evidence type="ECO:0000256" key="1">
    <source>
        <dbReference type="SAM" id="MobiDB-lite"/>
    </source>
</evidence>
<feature type="region of interest" description="Disordered" evidence="1">
    <location>
        <begin position="1"/>
        <end position="34"/>
    </location>
</feature>
<organism evidence="2 3">
    <name type="scientific">Coccidioides immitis (strain RS)</name>
    <name type="common">Valley fever fungus</name>
    <dbReference type="NCBI Taxonomy" id="246410"/>
    <lineage>
        <taxon>Eukaryota</taxon>
        <taxon>Fungi</taxon>
        <taxon>Dikarya</taxon>
        <taxon>Ascomycota</taxon>
        <taxon>Pezizomycotina</taxon>
        <taxon>Eurotiomycetes</taxon>
        <taxon>Eurotiomycetidae</taxon>
        <taxon>Onygenales</taxon>
        <taxon>Onygenaceae</taxon>
        <taxon>Coccidioides</taxon>
    </lineage>
</organism>
<dbReference type="OMA" id="IKEPITW"/>
<dbReference type="VEuPathDB" id="FungiDB:CIMG_01302"/>
<reference evidence="3" key="1">
    <citation type="journal article" date="2009" name="Genome Res.">
        <title>Comparative genomic analyses of the human fungal pathogens Coccidioides and their relatives.</title>
        <authorList>
            <person name="Sharpton T.J."/>
            <person name="Stajich J.E."/>
            <person name="Rounsley S.D."/>
            <person name="Gardner M.J."/>
            <person name="Wortman J.R."/>
            <person name="Jordar V.S."/>
            <person name="Maiti R."/>
            <person name="Kodira C.D."/>
            <person name="Neafsey D.E."/>
            <person name="Zeng Q."/>
            <person name="Hung C.-Y."/>
            <person name="McMahan C."/>
            <person name="Muszewska A."/>
            <person name="Grynberg M."/>
            <person name="Mandel M.A."/>
            <person name="Kellner E.M."/>
            <person name="Barker B.M."/>
            <person name="Galgiani J.N."/>
            <person name="Orbach M.J."/>
            <person name="Kirkland T.N."/>
            <person name="Cole G.T."/>
            <person name="Henn M.R."/>
            <person name="Birren B.W."/>
            <person name="Taylor J.W."/>
        </authorList>
    </citation>
    <scope>NUCLEOTIDE SEQUENCE [LARGE SCALE GENOMIC DNA]</scope>
    <source>
        <strain evidence="3">RS</strain>
    </source>
</reference>
<proteinExistence type="predicted"/>
<dbReference type="AlphaFoldDB" id="A0A0E1RYM6"/>
<feature type="compositionally biased region" description="Polar residues" evidence="1">
    <location>
        <begin position="1"/>
        <end position="14"/>
    </location>
</feature>
<dbReference type="GeneID" id="4567007"/>
<protein>
    <submittedName>
        <fullName evidence="2">Uncharacterized protein</fullName>
    </submittedName>
</protein>
<dbReference type="KEGG" id="cim:CIMG_01302"/>
<evidence type="ECO:0000313" key="2">
    <source>
        <dbReference type="EMBL" id="EAS35948.1"/>
    </source>
</evidence>
<dbReference type="InParanoid" id="A0A0E1RYM6"/>
<gene>
    <name evidence="2" type="ORF">CIMG_01302</name>
</gene>